<organism evidence="2 3">
    <name type="scientific">Vagococcus fessus</name>
    <dbReference type="NCBI Taxonomy" id="120370"/>
    <lineage>
        <taxon>Bacteria</taxon>
        <taxon>Bacillati</taxon>
        <taxon>Bacillota</taxon>
        <taxon>Bacilli</taxon>
        <taxon>Lactobacillales</taxon>
        <taxon>Enterococcaceae</taxon>
        <taxon>Vagococcus</taxon>
    </lineage>
</organism>
<comment type="caution">
    <text evidence="2">The sequence shown here is derived from an EMBL/GenBank/DDBJ whole genome shotgun (WGS) entry which is preliminary data.</text>
</comment>
<dbReference type="Gene3D" id="1.10.472.50">
    <property type="entry name" value="HD-domain/PDEase-like"/>
    <property type="match status" value="1"/>
</dbReference>
<sequence length="232" mass="26887">MLYNKMRVREWKVMLKISQRVIEFVKKELAYDVTGHDFYHAERVAKRGVRLYQEETKEAPNAEGEMIVELASYLHDVIDEKVVADTRDNSKKITTLLKEEGLSETQIDEVFYIMEHMSYSKNLEKKYDLSLEGKCVQDADRLDALGAIGIARTFSYGGSHNRKLYDPTEDKSKNETYEAYRNQKGSSVAHFYDKLLGLADTMNTPSGQELAEKKTEYMKVYLTQFMAEWDGE</sequence>
<name>A0A430A6E5_9ENTE</name>
<dbReference type="Gene3D" id="1.20.58.1910">
    <property type="match status" value="1"/>
</dbReference>
<dbReference type="PANTHER" id="PTHR33594:SF1">
    <property type="entry name" value="HD_PDEASE DOMAIN-CONTAINING PROTEIN"/>
    <property type="match status" value="1"/>
</dbReference>
<dbReference type="InterPro" id="IPR006674">
    <property type="entry name" value="HD_domain"/>
</dbReference>
<accession>A0A430A6E5</accession>
<dbReference type="Proteomes" id="UP000287101">
    <property type="component" value="Unassembled WGS sequence"/>
</dbReference>
<feature type="domain" description="HD/PDEase" evidence="1">
    <location>
        <begin position="33"/>
        <end position="154"/>
    </location>
</feature>
<dbReference type="OrthoDB" id="9797344at2"/>
<dbReference type="SMART" id="SM00471">
    <property type="entry name" value="HDc"/>
    <property type="match status" value="1"/>
</dbReference>
<evidence type="ECO:0000259" key="1">
    <source>
        <dbReference type="SMART" id="SM00471"/>
    </source>
</evidence>
<evidence type="ECO:0000313" key="2">
    <source>
        <dbReference type="EMBL" id="RSU02462.1"/>
    </source>
</evidence>
<gene>
    <name evidence="2" type="ORF">CBF31_08825</name>
</gene>
<dbReference type="InterPro" id="IPR003607">
    <property type="entry name" value="HD/PDEase_dom"/>
</dbReference>
<dbReference type="PANTHER" id="PTHR33594">
    <property type="entry name" value="SUPERFAMILY HYDROLASE, PUTATIVE (AFU_ORTHOLOGUE AFUA_1G03035)-RELATED"/>
    <property type="match status" value="1"/>
</dbReference>
<dbReference type="Pfam" id="PF01966">
    <property type="entry name" value="HD"/>
    <property type="match status" value="1"/>
</dbReference>
<dbReference type="AlphaFoldDB" id="A0A430A6E5"/>
<evidence type="ECO:0000313" key="3">
    <source>
        <dbReference type="Proteomes" id="UP000287101"/>
    </source>
</evidence>
<dbReference type="EMBL" id="NGJY01000003">
    <property type="protein sequence ID" value="RSU02462.1"/>
    <property type="molecule type" value="Genomic_DNA"/>
</dbReference>
<dbReference type="CDD" id="cd00077">
    <property type="entry name" value="HDc"/>
    <property type="match status" value="1"/>
</dbReference>
<reference evidence="2 3" key="1">
    <citation type="submission" date="2017-05" db="EMBL/GenBank/DDBJ databases">
        <title>Vagococcus spp. assemblies.</title>
        <authorList>
            <person name="Gulvik C.A."/>
        </authorList>
    </citation>
    <scope>NUCLEOTIDE SEQUENCE [LARGE SCALE GENOMIC DNA]</scope>
    <source>
        <strain evidence="2 3">CCUG 41755</strain>
    </source>
</reference>
<protein>
    <recommendedName>
        <fullName evidence="1">HD/PDEase domain-containing protein</fullName>
    </recommendedName>
</protein>
<keyword evidence="3" id="KW-1185">Reference proteome</keyword>
<proteinExistence type="predicted"/>
<dbReference type="SUPFAM" id="SSF109604">
    <property type="entry name" value="HD-domain/PDEase-like"/>
    <property type="match status" value="1"/>
</dbReference>